<organism evidence="2 3">
    <name type="scientific">Candidatus Rhabdochlamydia porcellionis</name>
    <dbReference type="NCBI Taxonomy" id="225148"/>
    <lineage>
        <taxon>Bacteria</taxon>
        <taxon>Pseudomonadati</taxon>
        <taxon>Chlamydiota</taxon>
        <taxon>Chlamydiia</taxon>
        <taxon>Parachlamydiales</taxon>
        <taxon>Candidatus Rhabdochlamydiaceae</taxon>
        <taxon>Candidatus Rhabdochlamydia</taxon>
    </lineage>
</organism>
<sequence length="196" mass="21095">MNTIEDYGIVGSIGFGIGAPVIYLAKNVISSGANTVKNYLGSGIIGSFAGGCTKIASGSAIMLSAIIITTLVSIPFFPSESRLDTDKLNALQKRMTPLSVQKLLLIEIEPISIPSVIDERVRVSKFTWAVTLVTHKGSEGNHARIIIEGINDGFYHEEALRIGIAKKAGIGEKFIHLADYSPPNTIRSSFSSRFRV</sequence>
<protein>
    <submittedName>
        <fullName evidence="2">Uncharacterized protein</fullName>
    </submittedName>
</protein>
<feature type="transmembrane region" description="Helical" evidence="1">
    <location>
        <begin position="55"/>
        <end position="77"/>
    </location>
</feature>
<dbReference type="Proteomes" id="UP000822862">
    <property type="component" value="Chromosome"/>
</dbReference>
<evidence type="ECO:0000313" key="3">
    <source>
        <dbReference type="Proteomes" id="UP000822862"/>
    </source>
</evidence>
<evidence type="ECO:0000256" key="1">
    <source>
        <dbReference type="SAM" id="Phobius"/>
    </source>
</evidence>
<keyword evidence="1" id="KW-0812">Transmembrane</keyword>
<accession>A0ABX8YZ43</accession>
<gene>
    <name evidence="2" type="ORF">RHAB15C_0000090</name>
</gene>
<name>A0ABX8YZ43_9BACT</name>
<feature type="transmembrane region" description="Helical" evidence="1">
    <location>
        <begin position="7"/>
        <end position="25"/>
    </location>
</feature>
<keyword evidence="3" id="KW-1185">Reference proteome</keyword>
<keyword evidence="1" id="KW-0472">Membrane</keyword>
<dbReference type="EMBL" id="CP075585">
    <property type="protein sequence ID" value="QZA58220.1"/>
    <property type="molecule type" value="Genomic_DNA"/>
</dbReference>
<keyword evidence="1" id="KW-1133">Transmembrane helix</keyword>
<reference evidence="2 3" key="1">
    <citation type="submission" date="2021-05" db="EMBL/GenBank/DDBJ databases">
        <title>Ecology and evolution of chlamydial symbionts of arthropods.</title>
        <authorList>
            <person name="Halter T."/>
            <person name="Sixt B.S."/>
            <person name="Toenshoff E.R."/>
            <person name="Koestlbacher S."/>
            <person name="Schulz F."/>
            <person name="Kostanjsek R."/>
            <person name="Collingro A."/>
            <person name="Hendrickx F."/>
            <person name="Horn M."/>
        </authorList>
    </citation>
    <scope>NUCLEOTIDE SEQUENCE [LARGE SCALE GENOMIC DNA]</scope>
    <source>
        <strain evidence="2 3">15C</strain>
    </source>
</reference>
<evidence type="ECO:0000313" key="2">
    <source>
        <dbReference type="EMBL" id="QZA58220.1"/>
    </source>
</evidence>
<dbReference type="RefSeq" id="WP_194845067.1">
    <property type="nucleotide sequence ID" value="NZ_CP075585.1"/>
</dbReference>
<proteinExistence type="predicted"/>